<evidence type="ECO:0000259" key="7">
    <source>
        <dbReference type="Pfam" id="PF00924"/>
    </source>
</evidence>
<keyword evidence="3 6" id="KW-0812">Transmembrane</keyword>
<sequence>MWILQFLFRYLNKNLNRGYLQILKAIVTWLSLYLTRITKSVIKQLTRPIILFFISSLVFFTPLSFAQNSPSSPAPNFSNGFVSTSEPVVVDGIPLFDLQAVDRFTAKDRADFANKMISEAIANSQNINFDVNNDPNTGVTYISLNDQYLLTVTANDVLPNFSPLEQATQWQKILRTATAKAKKERTRQYLWQRSVWIMMAIAALIGLQILLGILTQKFKLKTGIVSKIGFTLGWIAILSISSEWFPFLRSWRYHIISPFFQPQWLIFFGALIGSFVISRYATDLVKLALGKIAPQSVEKIYSDIIYPSDRLLKFVVLNLAVSWSLILLESFAPIAYNLLKPISNLLLIGSIYWISTKLISRYLRTYGFKIGGRFSPGSDDAILVFETIINVFAFIVALVAFARSLNFDLIGLVASLGLVGLAVAFAAQKILEQLIATLVLYLDRPFVTGDYVRLSGGELGKVESIGLRSTKIRSLGTGTIIVMPNSILVSVEIENVTLAKKIMVLLYMNFPAVLEERKFALVRQAIIEKTSILSGIDANSTNISYSDGTGKRLRVSLTILGSQDDVIEVRKRLLTLASVEIANSLSRQGIVFTMEDPTIYFQSPITI</sequence>
<dbReference type="InterPro" id="IPR006685">
    <property type="entry name" value="MscS_channel_2nd"/>
</dbReference>
<comment type="caution">
    <text evidence="8">The sequence shown here is derived from an EMBL/GenBank/DDBJ whole genome shotgun (WGS) entry which is preliminary data.</text>
</comment>
<feature type="transmembrane region" description="Helical" evidence="6">
    <location>
        <begin position="409"/>
        <end position="427"/>
    </location>
</feature>
<feature type="transmembrane region" description="Helical" evidence="6">
    <location>
        <begin position="264"/>
        <end position="282"/>
    </location>
</feature>
<evidence type="ECO:0000313" key="8">
    <source>
        <dbReference type="EMBL" id="MBE9253701.1"/>
    </source>
</evidence>
<evidence type="ECO:0000313" key="9">
    <source>
        <dbReference type="Proteomes" id="UP000658720"/>
    </source>
</evidence>
<keyword evidence="9" id="KW-1185">Reference proteome</keyword>
<feature type="transmembrane region" description="Helical" evidence="6">
    <location>
        <begin position="381"/>
        <end position="403"/>
    </location>
</feature>
<feature type="transmembrane region" description="Helical" evidence="6">
    <location>
        <begin position="314"/>
        <end position="336"/>
    </location>
</feature>
<feature type="transmembrane region" description="Helical" evidence="6">
    <location>
        <begin position="20"/>
        <end position="37"/>
    </location>
</feature>
<proteinExistence type="inferred from homology"/>
<keyword evidence="5 6" id="KW-0472">Membrane</keyword>
<protein>
    <submittedName>
        <fullName evidence="8">Mechanosensitive ion channel</fullName>
    </submittedName>
</protein>
<evidence type="ECO:0000256" key="4">
    <source>
        <dbReference type="ARBA" id="ARBA00022989"/>
    </source>
</evidence>
<dbReference type="InterPro" id="IPR011014">
    <property type="entry name" value="MscS_channel_TM-2"/>
</dbReference>
<keyword evidence="4 6" id="KW-1133">Transmembrane helix</keyword>
<feature type="transmembrane region" description="Helical" evidence="6">
    <location>
        <begin position="224"/>
        <end position="244"/>
    </location>
</feature>
<feature type="transmembrane region" description="Helical" evidence="6">
    <location>
        <begin position="195"/>
        <end position="215"/>
    </location>
</feature>
<dbReference type="InterPro" id="IPR010920">
    <property type="entry name" value="LSM_dom_sf"/>
</dbReference>
<dbReference type="SUPFAM" id="SSF50182">
    <property type="entry name" value="Sm-like ribonucleoproteins"/>
    <property type="match status" value="1"/>
</dbReference>
<gene>
    <name evidence="8" type="ORF">IQ217_07510</name>
</gene>
<dbReference type="Gene3D" id="1.10.287.1260">
    <property type="match status" value="1"/>
</dbReference>
<evidence type="ECO:0000256" key="3">
    <source>
        <dbReference type="ARBA" id="ARBA00022692"/>
    </source>
</evidence>
<name>A0ABR9VTZ2_9SYNC</name>
<organism evidence="8 9">
    <name type="scientific">Synechocystis salina LEGE 00031</name>
    <dbReference type="NCBI Taxonomy" id="1828736"/>
    <lineage>
        <taxon>Bacteria</taxon>
        <taxon>Bacillati</taxon>
        <taxon>Cyanobacteriota</taxon>
        <taxon>Cyanophyceae</taxon>
        <taxon>Synechococcales</taxon>
        <taxon>Merismopediaceae</taxon>
        <taxon>Synechocystis</taxon>
    </lineage>
</organism>
<comment type="similarity">
    <text evidence="2">Belongs to the MscS (TC 1.A.23) family.</text>
</comment>
<feature type="domain" description="Mechanosensitive ion channel MscS" evidence="7">
    <location>
        <begin position="430"/>
        <end position="497"/>
    </location>
</feature>
<feature type="transmembrane region" description="Helical" evidence="6">
    <location>
        <begin position="49"/>
        <end position="66"/>
    </location>
</feature>
<evidence type="ECO:0000256" key="2">
    <source>
        <dbReference type="ARBA" id="ARBA00008017"/>
    </source>
</evidence>
<dbReference type="SUPFAM" id="SSF82861">
    <property type="entry name" value="Mechanosensitive channel protein MscS (YggB), transmembrane region"/>
    <property type="match status" value="1"/>
</dbReference>
<evidence type="ECO:0000256" key="6">
    <source>
        <dbReference type="SAM" id="Phobius"/>
    </source>
</evidence>
<dbReference type="InterPro" id="IPR023408">
    <property type="entry name" value="MscS_beta-dom_sf"/>
</dbReference>
<dbReference type="Pfam" id="PF00924">
    <property type="entry name" value="MS_channel_2nd"/>
    <property type="match status" value="1"/>
</dbReference>
<dbReference type="Gene3D" id="2.30.30.60">
    <property type="match status" value="1"/>
</dbReference>
<reference evidence="8 9" key="1">
    <citation type="submission" date="2020-10" db="EMBL/GenBank/DDBJ databases">
        <authorList>
            <person name="Castelo-Branco R."/>
            <person name="Eusebio N."/>
            <person name="Adriana R."/>
            <person name="Vieira A."/>
            <person name="Brugerolle De Fraissinette N."/>
            <person name="Rezende De Castro R."/>
            <person name="Schneider M.P."/>
            <person name="Vasconcelos V."/>
            <person name="Leao P.N."/>
        </authorList>
    </citation>
    <scope>NUCLEOTIDE SEQUENCE [LARGE SCALE GENOMIC DNA]</scope>
    <source>
        <strain evidence="8 9">LEGE 00031</strain>
    </source>
</reference>
<evidence type="ECO:0000256" key="1">
    <source>
        <dbReference type="ARBA" id="ARBA00004141"/>
    </source>
</evidence>
<dbReference type="EMBL" id="JADEVV010000016">
    <property type="protein sequence ID" value="MBE9253701.1"/>
    <property type="molecule type" value="Genomic_DNA"/>
</dbReference>
<accession>A0ABR9VTZ2</accession>
<dbReference type="PANTHER" id="PTHR30566">
    <property type="entry name" value="YNAI-RELATED MECHANOSENSITIVE ION CHANNEL"/>
    <property type="match status" value="1"/>
</dbReference>
<evidence type="ECO:0000256" key="5">
    <source>
        <dbReference type="ARBA" id="ARBA00023136"/>
    </source>
</evidence>
<comment type="subcellular location">
    <subcellularLocation>
        <location evidence="1">Membrane</location>
        <topology evidence="1">Multi-pass membrane protein</topology>
    </subcellularLocation>
</comment>
<dbReference type="PANTHER" id="PTHR30566:SF5">
    <property type="entry name" value="MECHANOSENSITIVE ION CHANNEL PROTEIN 1, MITOCHONDRIAL-RELATED"/>
    <property type="match status" value="1"/>
</dbReference>
<dbReference type="Proteomes" id="UP000658720">
    <property type="component" value="Unassembled WGS sequence"/>
</dbReference>